<feature type="region of interest" description="Disordered" evidence="1">
    <location>
        <begin position="1"/>
        <end position="33"/>
    </location>
</feature>
<dbReference type="RefSeq" id="WP_377697464.1">
    <property type="nucleotide sequence ID" value="NZ_JBHLWE010000009.1"/>
</dbReference>
<proteinExistence type="predicted"/>
<name>A0ABV6I0N7_9RHOB</name>
<dbReference type="EMBL" id="JBHLWE010000009">
    <property type="protein sequence ID" value="MFC0339781.1"/>
    <property type="molecule type" value="Genomic_DNA"/>
</dbReference>
<gene>
    <name evidence="2" type="ORF">ACFFII_03245</name>
</gene>
<evidence type="ECO:0000256" key="1">
    <source>
        <dbReference type="SAM" id="MobiDB-lite"/>
    </source>
</evidence>
<feature type="compositionally biased region" description="Basic and acidic residues" evidence="1">
    <location>
        <begin position="1"/>
        <end position="15"/>
    </location>
</feature>
<evidence type="ECO:0000313" key="3">
    <source>
        <dbReference type="Proteomes" id="UP001589799"/>
    </source>
</evidence>
<sequence length="145" mass="15202">MARKSGTDAEARDSAGRFTAGNPGKPKGTRHKATQAVLALLDGEAEALTRKAVEVALGGDTAALRLCLERIAPPRKDAPVTFGLPRMERAEDAAKAAAAVLEAVAGGELTPAEGAHVMSLVETYRRTLETTEIEARLAALEDARK</sequence>
<dbReference type="Proteomes" id="UP001589799">
    <property type="component" value="Unassembled WGS sequence"/>
</dbReference>
<accession>A0ABV6I0N7</accession>
<organism evidence="2 3">
    <name type="scientific">Paracoccus niistensis</name>
    <dbReference type="NCBI Taxonomy" id="632935"/>
    <lineage>
        <taxon>Bacteria</taxon>
        <taxon>Pseudomonadati</taxon>
        <taxon>Pseudomonadota</taxon>
        <taxon>Alphaproteobacteria</taxon>
        <taxon>Rhodobacterales</taxon>
        <taxon>Paracoccaceae</taxon>
        <taxon>Paracoccus</taxon>
    </lineage>
</organism>
<comment type="caution">
    <text evidence="2">The sequence shown here is derived from an EMBL/GenBank/DDBJ whole genome shotgun (WGS) entry which is preliminary data.</text>
</comment>
<keyword evidence="3" id="KW-1185">Reference proteome</keyword>
<reference evidence="2 3" key="1">
    <citation type="submission" date="2024-09" db="EMBL/GenBank/DDBJ databases">
        <authorList>
            <person name="Sun Q."/>
            <person name="Mori K."/>
        </authorList>
    </citation>
    <scope>NUCLEOTIDE SEQUENCE [LARGE SCALE GENOMIC DNA]</scope>
    <source>
        <strain evidence="2 3">KCTC 22789</strain>
    </source>
</reference>
<protein>
    <submittedName>
        <fullName evidence="2">DUF5681 domain-containing protein</fullName>
    </submittedName>
</protein>
<evidence type="ECO:0000313" key="2">
    <source>
        <dbReference type="EMBL" id="MFC0339781.1"/>
    </source>
</evidence>